<name>A0A5M3N104_CONPW</name>
<comment type="caution">
    <text evidence="1">The sequence shown here is derived from an EMBL/GenBank/DDBJ whole genome shotgun (WGS) entry which is preliminary data.</text>
</comment>
<evidence type="ECO:0000313" key="2">
    <source>
        <dbReference type="Proteomes" id="UP000053558"/>
    </source>
</evidence>
<dbReference type="InterPro" id="IPR032675">
    <property type="entry name" value="LRR_dom_sf"/>
</dbReference>
<dbReference type="Proteomes" id="UP000053558">
    <property type="component" value="Unassembled WGS sequence"/>
</dbReference>
<organism evidence="1 2">
    <name type="scientific">Coniophora puteana (strain RWD-64-598)</name>
    <name type="common">Brown rot fungus</name>
    <dbReference type="NCBI Taxonomy" id="741705"/>
    <lineage>
        <taxon>Eukaryota</taxon>
        <taxon>Fungi</taxon>
        <taxon>Dikarya</taxon>
        <taxon>Basidiomycota</taxon>
        <taxon>Agaricomycotina</taxon>
        <taxon>Agaricomycetes</taxon>
        <taxon>Agaricomycetidae</taxon>
        <taxon>Boletales</taxon>
        <taxon>Coniophorineae</taxon>
        <taxon>Coniophoraceae</taxon>
        <taxon>Coniophora</taxon>
    </lineage>
</organism>
<dbReference type="AlphaFoldDB" id="A0A5M3N104"/>
<dbReference type="KEGG" id="cput:CONPUDRAFT_163655"/>
<sequence length="466" mass="53634">MLADETIQPTRRPKNSSLPTELLLKIIPSSRGLPFMFNCDPIPSVNDVALPFALAGVCRHWRDVAVDIPWLWNGMHIEGNRASVERTLNTQLEATNRAQHLPLFLTLVLRDADFLETCRLDDTLLCGIESKVMGLDLFVPYDAERHERLDQNAAEWMKRFTNLERLYLGEDFAFRDCPDAAMWTQLTHLHVQKSHHEDWKDMLDLTLPRLTSLTYEINYHLDLDLPTFFRSFPNLVELFICADEIIVDSDVIATHPKLERFGLCDVLAFDHDPRFSFFTHALLPSLKDLAIHGSSLKDLRKVVPLLETLKRFNVRLDRFTIMSGDFRREWKVFEGMGFFQKVNAANGPGELSEIKCFDEENEENIFKVLETLKSFKTLMKKRVFGVLKKLGLAHMLQETGDFSKLIEVGAYGEKKAVNELKELKEVLDGMMVVSEIVRELKGNFEIGYMDYANDLEEAAIFRESKA</sequence>
<dbReference type="OrthoDB" id="2998253at2759"/>
<dbReference type="EMBL" id="JH711575">
    <property type="protein sequence ID" value="EIW84571.1"/>
    <property type="molecule type" value="Genomic_DNA"/>
</dbReference>
<gene>
    <name evidence="1" type="ORF">CONPUDRAFT_163655</name>
</gene>
<dbReference type="GeneID" id="19204958"/>
<protein>
    <submittedName>
        <fullName evidence="1">Uncharacterized protein</fullName>
    </submittedName>
</protein>
<dbReference type="RefSeq" id="XP_007766235.1">
    <property type="nucleotide sequence ID" value="XM_007768045.1"/>
</dbReference>
<reference evidence="2" key="1">
    <citation type="journal article" date="2012" name="Science">
        <title>The Paleozoic origin of enzymatic lignin decomposition reconstructed from 31 fungal genomes.</title>
        <authorList>
            <person name="Floudas D."/>
            <person name="Binder M."/>
            <person name="Riley R."/>
            <person name="Barry K."/>
            <person name="Blanchette R.A."/>
            <person name="Henrissat B."/>
            <person name="Martinez A.T."/>
            <person name="Otillar R."/>
            <person name="Spatafora J.W."/>
            <person name="Yadav J.S."/>
            <person name="Aerts A."/>
            <person name="Benoit I."/>
            <person name="Boyd A."/>
            <person name="Carlson A."/>
            <person name="Copeland A."/>
            <person name="Coutinho P.M."/>
            <person name="de Vries R.P."/>
            <person name="Ferreira P."/>
            <person name="Findley K."/>
            <person name="Foster B."/>
            <person name="Gaskell J."/>
            <person name="Glotzer D."/>
            <person name="Gorecki P."/>
            <person name="Heitman J."/>
            <person name="Hesse C."/>
            <person name="Hori C."/>
            <person name="Igarashi K."/>
            <person name="Jurgens J.A."/>
            <person name="Kallen N."/>
            <person name="Kersten P."/>
            <person name="Kohler A."/>
            <person name="Kuees U."/>
            <person name="Kumar T.K.A."/>
            <person name="Kuo A."/>
            <person name="LaButti K."/>
            <person name="Larrondo L.F."/>
            <person name="Lindquist E."/>
            <person name="Ling A."/>
            <person name="Lombard V."/>
            <person name="Lucas S."/>
            <person name="Lundell T."/>
            <person name="Martin R."/>
            <person name="McLaughlin D.J."/>
            <person name="Morgenstern I."/>
            <person name="Morin E."/>
            <person name="Murat C."/>
            <person name="Nagy L.G."/>
            <person name="Nolan M."/>
            <person name="Ohm R.A."/>
            <person name="Patyshakuliyeva A."/>
            <person name="Rokas A."/>
            <person name="Ruiz-Duenas F.J."/>
            <person name="Sabat G."/>
            <person name="Salamov A."/>
            <person name="Samejima M."/>
            <person name="Schmutz J."/>
            <person name="Slot J.C."/>
            <person name="St John F."/>
            <person name="Stenlid J."/>
            <person name="Sun H."/>
            <person name="Sun S."/>
            <person name="Syed K."/>
            <person name="Tsang A."/>
            <person name="Wiebenga A."/>
            <person name="Young D."/>
            <person name="Pisabarro A."/>
            <person name="Eastwood D.C."/>
            <person name="Martin F."/>
            <person name="Cullen D."/>
            <person name="Grigoriev I.V."/>
            <person name="Hibbett D.S."/>
        </authorList>
    </citation>
    <scope>NUCLEOTIDE SEQUENCE [LARGE SCALE GENOMIC DNA]</scope>
    <source>
        <strain evidence="2">RWD-64-598 SS2</strain>
    </source>
</reference>
<evidence type="ECO:0000313" key="1">
    <source>
        <dbReference type="EMBL" id="EIW84571.1"/>
    </source>
</evidence>
<proteinExistence type="predicted"/>
<dbReference type="SUPFAM" id="SSF52058">
    <property type="entry name" value="L domain-like"/>
    <property type="match status" value="1"/>
</dbReference>
<keyword evidence="2" id="KW-1185">Reference proteome</keyword>
<feature type="non-terminal residue" evidence="1">
    <location>
        <position position="466"/>
    </location>
</feature>
<dbReference type="Gene3D" id="3.80.10.10">
    <property type="entry name" value="Ribonuclease Inhibitor"/>
    <property type="match status" value="1"/>
</dbReference>
<accession>A0A5M3N104</accession>